<reference evidence="2 8" key="2">
    <citation type="submission" date="2019-09" db="EMBL/GenBank/DDBJ databases">
        <title>Comparative analysis of L. crispatus genomes revealed niche specific adaptation to different host and body sites.</title>
        <authorList>
            <person name="Pan M."/>
            <person name="Hidalgo-Cantabrana C."/>
            <person name="Barrangou R."/>
        </authorList>
    </citation>
    <scope>NUCLEOTIDE SEQUENCE [LARGE SCALE GENOMIC DNA]</scope>
    <source>
        <strain evidence="2 8">NCK973</strain>
    </source>
</reference>
<dbReference type="Proteomes" id="UP001434419">
    <property type="component" value="Unassembled WGS sequence"/>
</dbReference>
<evidence type="ECO:0000313" key="6">
    <source>
        <dbReference type="EMBL" id="RXF53140.1"/>
    </source>
</evidence>
<evidence type="ECO:0000313" key="9">
    <source>
        <dbReference type="Proteomes" id="UP000430323"/>
    </source>
</evidence>
<feature type="transmembrane region" description="Helical" evidence="1">
    <location>
        <begin position="20"/>
        <end position="39"/>
    </location>
</feature>
<keyword evidence="1" id="KW-0812">Transmembrane</keyword>
<dbReference type="Proteomes" id="UP000430323">
    <property type="component" value="Unassembled WGS sequence"/>
</dbReference>
<reference evidence="5 10" key="4">
    <citation type="submission" date="2019-12" db="EMBL/GenBank/DDBJ databases">
        <title>Complete Genome Sequences of Lactobacillus strains, C25 and P38, Isolated from Chicken Cecum.</title>
        <authorList>
            <person name="Hassan H.M."/>
            <person name="Mendoza M."/>
            <person name="Rezvani M."/>
            <person name="Koci M.D."/>
            <person name="Dickey A.N."/>
            <person name="Scholl E.H."/>
        </authorList>
    </citation>
    <scope>NUCLEOTIDE SEQUENCE [LARGE SCALE GENOMIC DNA]</scope>
    <source>
        <strain evidence="5 10">C25</strain>
    </source>
</reference>
<dbReference type="Pfam" id="PF11457">
    <property type="entry name" value="DUF3021"/>
    <property type="match status" value="1"/>
</dbReference>
<evidence type="ECO:0000313" key="2">
    <source>
        <dbReference type="EMBL" id="KAA8797843.1"/>
    </source>
</evidence>
<protein>
    <submittedName>
        <fullName evidence="6">Uncharacterized protein</fullName>
    </submittedName>
</protein>
<evidence type="ECO:0000313" key="5">
    <source>
        <dbReference type="EMBL" id="QHQ68176.1"/>
    </source>
</evidence>
<reference evidence="6 7" key="1">
    <citation type="submission" date="2019-01" db="EMBL/GenBank/DDBJ databases">
        <title>The genome sequence of Lactobacillus crispatus L49.</title>
        <authorList>
            <person name="Zhong J."/>
            <person name="Zhang J."/>
        </authorList>
    </citation>
    <scope>NUCLEOTIDE SEQUENCE [LARGE SCALE GENOMIC DNA]</scope>
    <source>
        <strain evidence="6 7">L49</strain>
    </source>
</reference>
<dbReference type="Proteomes" id="UP000289808">
    <property type="component" value="Unassembled WGS sequence"/>
</dbReference>
<organism evidence="6 7">
    <name type="scientific">Lactobacillus crispatus</name>
    <dbReference type="NCBI Taxonomy" id="47770"/>
    <lineage>
        <taxon>Bacteria</taxon>
        <taxon>Bacillati</taxon>
        <taxon>Bacillota</taxon>
        <taxon>Bacilli</taxon>
        <taxon>Lactobacillales</taxon>
        <taxon>Lactobacillaceae</taxon>
        <taxon>Lactobacillus</taxon>
    </lineage>
</organism>
<dbReference type="Proteomes" id="UP000464915">
    <property type="component" value="Chromosome"/>
</dbReference>
<proteinExistence type="predicted"/>
<dbReference type="EMBL" id="JBETVU010000012">
    <property type="protein sequence ID" value="MES5149383.1"/>
    <property type="molecule type" value="Genomic_DNA"/>
</dbReference>
<dbReference type="AlphaFoldDB" id="A0A4Q0LM97"/>
<reference evidence="4" key="5">
    <citation type="submission" date="2024-06" db="EMBL/GenBank/DDBJ databases">
        <title>Vaginal Lactobacillus fatty acid response mechanisms reveal a metabolite-targeted strategy for bacterial vaginosis treatment.</title>
        <authorList>
            <person name="Zhu M."/>
            <person name="Blainey P.C."/>
            <person name="Bloom S.M."/>
            <person name="Kwon D.S."/>
        </authorList>
    </citation>
    <scope>NUCLEOTIDE SEQUENCE</scope>
    <source>
        <strain evidence="4">194_F1_1</strain>
    </source>
</reference>
<gene>
    <name evidence="4" type="ORF">ABVC42_05510</name>
    <name evidence="6" type="ORF">ERD32_12680</name>
    <name evidence="2" type="ORF">F1C02_05780</name>
    <name evidence="3" type="ORF">F8251_09355</name>
    <name evidence="5" type="ORF">GSR61_06195</name>
</gene>
<dbReference type="EMBL" id="SCLX01000161">
    <property type="protein sequence ID" value="RXF53140.1"/>
    <property type="molecule type" value="Genomic_DNA"/>
</dbReference>
<dbReference type="EMBL" id="WBOB01000072">
    <property type="protein sequence ID" value="KAB1969392.1"/>
    <property type="molecule type" value="Genomic_DNA"/>
</dbReference>
<keyword evidence="11" id="KW-1185">Reference proteome</keyword>
<evidence type="ECO:0000313" key="10">
    <source>
        <dbReference type="Proteomes" id="UP000464915"/>
    </source>
</evidence>
<name>A0A4Q0LM97_9LACO</name>
<dbReference type="InterPro" id="IPR021560">
    <property type="entry name" value="DUF3021"/>
</dbReference>
<reference evidence="3 9" key="3">
    <citation type="submission" date="2019-09" db="EMBL/GenBank/DDBJ databases">
        <title>Investigation of probiotic properties of different lactic acid bacteria.</title>
        <authorList>
            <person name="Jaomanjaka F."/>
            <person name="Blanc P."/>
        </authorList>
    </citation>
    <scope>NUCLEOTIDE SEQUENCE [LARGE SCALE GENOMIC DNA]</scope>
    <source>
        <strain evidence="3 9">BIO6272</strain>
    </source>
</reference>
<evidence type="ECO:0000313" key="7">
    <source>
        <dbReference type="Proteomes" id="UP000289808"/>
    </source>
</evidence>
<accession>A0A4Q0LM97</accession>
<dbReference type="Proteomes" id="UP000322051">
    <property type="component" value="Unassembled WGS sequence"/>
</dbReference>
<dbReference type="EMBL" id="CP047142">
    <property type="protein sequence ID" value="QHQ68176.1"/>
    <property type="molecule type" value="Genomic_DNA"/>
</dbReference>
<evidence type="ECO:0000313" key="4">
    <source>
        <dbReference type="EMBL" id="MES5149383.1"/>
    </source>
</evidence>
<keyword evidence="1" id="KW-1133">Transmembrane helix</keyword>
<sequence length="52" mass="6265">MLIGTFSLFSIMMLLNNWSINIWTLFIFILSYVVIWITIKLTQNRQIKKRNS</sequence>
<evidence type="ECO:0000313" key="11">
    <source>
        <dbReference type="Proteomes" id="UP001434419"/>
    </source>
</evidence>
<keyword evidence="1" id="KW-0472">Membrane</keyword>
<accession>A0A6P1TVR9</accession>
<evidence type="ECO:0000313" key="8">
    <source>
        <dbReference type="Proteomes" id="UP000322051"/>
    </source>
</evidence>
<evidence type="ECO:0000313" key="3">
    <source>
        <dbReference type="EMBL" id="KAB1969392.1"/>
    </source>
</evidence>
<dbReference type="EMBL" id="VUAO01000013">
    <property type="protein sequence ID" value="KAA8797843.1"/>
    <property type="molecule type" value="Genomic_DNA"/>
</dbReference>
<evidence type="ECO:0000256" key="1">
    <source>
        <dbReference type="SAM" id="Phobius"/>
    </source>
</evidence>